<dbReference type="RefSeq" id="WP_059926523.1">
    <property type="nucleotide sequence ID" value="NZ_LPDO01000038.1"/>
</dbReference>
<organism evidence="2 3">
    <name type="scientific">Burkholderia ubonensis</name>
    <dbReference type="NCBI Taxonomy" id="101571"/>
    <lineage>
        <taxon>Bacteria</taxon>
        <taxon>Pseudomonadati</taxon>
        <taxon>Pseudomonadota</taxon>
        <taxon>Betaproteobacteria</taxon>
        <taxon>Burkholderiales</taxon>
        <taxon>Burkholderiaceae</taxon>
        <taxon>Burkholderia</taxon>
        <taxon>Burkholderia cepacia complex</taxon>
    </lineage>
</organism>
<evidence type="ECO:0000256" key="1">
    <source>
        <dbReference type="SAM" id="SignalP"/>
    </source>
</evidence>
<proteinExistence type="predicted"/>
<sequence>MKRMNPERLRIVLAAAIVTTSAWAGDMSTAARTRAGHLHCGDASLIATTVFLDVDGHDRQTLSQRITLTSASRRAPVMLHGDGQPLRQPFLENTPVLDASVTGWTCLRSAGGKSYVYVIYTCTESPLRPDCEGDRREWVRLFDTQGKSLNAGFPHDGPRTPELMKKLGLGHYDNDVVQLEDIDN</sequence>
<protein>
    <recommendedName>
        <fullName evidence="4">Lipoprotein</fullName>
    </recommendedName>
</protein>
<evidence type="ECO:0000313" key="2">
    <source>
        <dbReference type="EMBL" id="KVT58306.1"/>
    </source>
</evidence>
<accession>A0AAW3NID2</accession>
<dbReference type="AlphaFoldDB" id="A0AAW3NID2"/>
<reference evidence="2 3" key="1">
    <citation type="submission" date="2015-11" db="EMBL/GenBank/DDBJ databases">
        <title>Expanding the genomic diversity of Burkholderia species for the development of highly accurate diagnostics.</title>
        <authorList>
            <person name="Sahl J."/>
            <person name="Keim P."/>
            <person name="Wagner D."/>
        </authorList>
    </citation>
    <scope>NUCLEOTIDE SEQUENCE [LARGE SCALE GENOMIC DNA]</scope>
    <source>
        <strain evidence="2 3">MSMB1137WGS</strain>
    </source>
</reference>
<dbReference type="EMBL" id="LPDO01000038">
    <property type="protein sequence ID" value="KVT58306.1"/>
    <property type="molecule type" value="Genomic_DNA"/>
</dbReference>
<keyword evidence="1" id="KW-0732">Signal</keyword>
<evidence type="ECO:0008006" key="4">
    <source>
        <dbReference type="Google" id="ProtNLM"/>
    </source>
</evidence>
<gene>
    <name evidence="2" type="ORF">WK53_26910</name>
</gene>
<feature type="chain" id="PRO_5043822959" description="Lipoprotein" evidence="1">
    <location>
        <begin position="25"/>
        <end position="184"/>
    </location>
</feature>
<name>A0AAW3NID2_9BURK</name>
<comment type="caution">
    <text evidence="2">The sequence shown here is derived from an EMBL/GenBank/DDBJ whole genome shotgun (WGS) entry which is preliminary data.</text>
</comment>
<dbReference type="Proteomes" id="UP000056732">
    <property type="component" value="Unassembled WGS sequence"/>
</dbReference>
<feature type="signal peptide" evidence="1">
    <location>
        <begin position="1"/>
        <end position="24"/>
    </location>
</feature>
<evidence type="ECO:0000313" key="3">
    <source>
        <dbReference type="Proteomes" id="UP000056732"/>
    </source>
</evidence>